<accession>A0A0U3MJP9</accession>
<dbReference type="PANTHER" id="PTHR33121:SF15">
    <property type="entry name" value="BLUE LIGHT- AND TEMPERATURE-REGULATED ANTIREPRESSOR BLUF"/>
    <property type="match status" value="1"/>
</dbReference>
<dbReference type="AlphaFoldDB" id="A0A0U3MJP9"/>
<dbReference type="InterPro" id="IPR035919">
    <property type="entry name" value="EAL_sf"/>
</dbReference>
<name>A0A0U3MJP9_9BURK</name>
<dbReference type="OrthoDB" id="9813903at2"/>
<dbReference type="STRING" id="76731.RD2015_4234"/>
<organism evidence="1 2">
    <name type="scientific">Roseateles depolymerans</name>
    <dbReference type="NCBI Taxonomy" id="76731"/>
    <lineage>
        <taxon>Bacteria</taxon>
        <taxon>Pseudomonadati</taxon>
        <taxon>Pseudomonadota</taxon>
        <taxon>Betaproteobacteria</taxon>
        <taxon>Burkholderiales</taxon>
        <taxon>Sphaerotilaceae</taxon>
        <taxon>Roseateles</taxon>
    </lineage>
</organism>
<dbReference type="GO" id="GO:0071111">
    <property type="term" value="F:cyclic-guanylate-specific phosphodiesterase activity"/>
    <property type="evidence" value="ECO:0007669"/>
    <property type="project" value="InterPro"/>
</dbReference>
<keyword evidence="2" id="KW-1185">Reference proteome</keyword>
<protein>
    <submittedName>
        <fullName evidence="1">Diguanylate phosphodiesterase</fullName>
    </submittedName>
</protein>
<evidence type="ECO:0000313" key="1">
    <source>
        <dbReference type="EMBL" id="ALV08681.1"/>
    </source>
</evidence>
<evidence type="ECO:0000313" key="2">
    <source>
        <dbReference type="Proteomes" id="UP000060699"/>
    </source>
</evidence>
<dbReference type="InterPro" id="IPR001633">
    <property type="entry name" value="EAL_dom"/>
</dbReference>
<dbReference type="CDD" id="cd01948">
    <property type="entry name" value="EAL"/>
    <property type="match status" value="1"/>
</dbReference>
<dbReference type="InterPro" id="IPR050706">
    <property type="entry name" value="Cyclic-di-GMP_PDE-like"/>
</dbReference>
<dbReference type="SUPFAM" id="SSF141868">
    <property type="entry name" value="EAL domain-like"/>
    <property type="match status" value="1"/>
</dbReference>
<dbReference type="Gene3D" id="3.20.20.450">
    <property type="entry name" value="EAL domain"/>
    <property type="match status" value="1"/>
</dbReference>
<dbReference type="PANTHER" id="PTHR33121">
    <property type="entry name" value="CYCLIC DI-GMP PHOSPHODIESTERASE PDEF"/>
    <property type="match status" value="1"/>
</dbReference>
<dbReference type="Pfam" id="PF00563">
    <property type="entry name" value="EAL"/>
    <property type="match status" value="1"/>
</dbReference>
<reference evidence="1 2" key="1">
    <citation type="submission" date="2015-12" db="EMBL/GenBank/DDBJ databases">
        <title>Complete genome of Roseateles depolymerans KCTC 42856.</title>
        <authorList>
            <person name="Kim K.M."/>
        </authorList>
    </citation>
    <scope>NUCLEOTIDE SEQUENCE [LARGE SCALE GENOMIC DNA]</scope>
    <source>
        <strain evidence="1 2">KCTC 42856</strain>
    </source>
</reference>
<dbReference type="PROSITE" id="PS50883">
    <property type="entry name" value="EAL"/>
    <property type="match status" value="1"/>
</dbReference>
<gene>
    <name evidence="1" type="ORF">RD2015_4234</name>
</gene>
<dbReference type="PATRIC" id="fig|76731.3.peg.4338"/>
<dbReference type="RefSeq" id="WP_058936594.1">
    <property type="nucleotide sequence ID" value="NZ_CP013729.1"/>
</dbReference>
<dbReference type="Proteomes" id="UP000060699">
    <property type="component" value="Chromosome"/>
</dbReference>
<dbReference type="SMART" id="SM00052">
    <property type="entry name" value="EAL"/>
    <property type="match status" value="1"/>
</dbReference>
<dbReference type="KEGG" id="rdp:RD2015_4234"/>
<sequence length="274" mass="30587">MNVLNVPIRSASAARSSFPESFVPLAGSAADCESCGRGERVGFDFDYAFQPIVDLRDASIFAHEALVRGPAGEGAWSVLSQVTEQNRYRFDQACRVKAIKGAAALGMQVPVSINFLPNAIYRPELCIRTTLAAANTYQLPLDRIIFEVTEGERIEDGPWFADILKEYKRFGFKTAIDDFGAGYAGLKLLADFQPDLIKLDMDLIRHVDADVSRRRIVRHLVRMCREMSIEVVAEGIETVGERDALRDEGIYLMQGYLFARPAFRALATVERLKD</sequence>
<proteinExistence type="predicted"/>
<dbReference type="EMBL" id="CP013729">
    <property type="protein sequence ID" value="ALV08681.1"/>
    <property type="molecule type" value="Genomic_DNA"/>
</dbReference>